<dbReference type="InterPro" id="IPR050300">
    <property type="entry name" value="GDXG_lipolytic_enzyme"/>
</dbReference>
<comment type="similarity">
    <text evidence="1">Belongs to the 'GDXG' lipolytic enzyme family.</text>
</comment>
<feature type="domain" description="Alpha/beta hydrolase fold-3" evidence="3">
    <location>
        <begin position="70"/>
        <end position="270"/>
    </location>
</feature>
<accession>A0A8E0KIH1</accession>
<dbReference type="PANTHER" id="PTHR48081">
    <property type="entry name" value="AB HYDROLASE SUPERFAMILY PROTEIN C4A8.06C"/>
    <property type="match status" value="1"/>
</dbReference>
<dbReference type="InterPro" id="IPR002168">
    <property type="entry name" value="Lipase_GDXG_HIS_AS"/>
</dbReference>
<reference evidence="5" key="1">
    <citation type="journal article" date="2013" name="Genome Announc.">
        <title>Draft Genome Sequence of the Dimorphic Prosthecate Bacterium Brevundimonas abyssalis TAR-001T.</title>
        <authorList>
            <person name="Tsubouchi T."/>
            <person name="Nishi S."/>
            <person name="Usui K."/>
            <person name="Shimane Y."/>
            <person name="Takaki Y."/>
            <person name="Maruyama T."/>
            <person name="Hatada Y."/>
        </authorList>
    </citation>
    <scope>NUCLEOTIDE SEQUENCE [LARGE SCALE GENOMIC DNA]</scope>
    <source>
        <strain evidence="5">TAR-001</strain>
    </source>
</reference>
<dbReference type="SUPFAM" id="SSF53474">
    <property type="entry name" value="alpha/beta-Hydrolases"/>
    <property type="match status" value="1"/>
</dbReference>
<dbReference type="InterPro" id="IPR029058">
    <property type="entry name" value="AB_hydrolase_fold"/>
</dbReference>
<sequence>MLSSIDQVIARVQATYSTWKRDTSPDQMRADWEALFGGVRIDATIEEDRLASVPVTRIAAKPSDPARLFLYFHGGGYLVGSPRSHADLIARISFAAGATGLCVAYRRAPEHQFPAPIDDALAVCEALDRRGVDLRQVAFVGDSAGGNLALATVLALKARASALPAAVVLLSPWTDLEALGESYETRKDKDPIHQRRMILEMSGRYLAGADPAQPLASPLNGDLTGFPPVLIQVGDRETVLSDAVNLNAAALAAGVESHLHVWDGMIHVFQQFSEELPEARAAIDEIGRFLKPRLGATKEVRT</sequence>
<comment type="caution">
    <text evidence="4">The sequence shown here is derived from an EMBL/GenBank/DDBJ whole genome shotgun (WGS) entry which is preliminary data.</text>
</comment>
<dbReference type="InterPro" id="IPR013094">
    <property type="entry name" value="AB_hydrolase_3"/>
</dbReference>
<dbReference type="EMBL" id="BATC01000009">
    <property type="protein sequence ID" value="GAD58638.1"/>
    <property type="molecule type" value="Genomic_DNA"/>
</dbReference>
<dbReference type="Pfam" id="PF07859">
    <property type="entry name" value="Abhydrolase_3"/>
    <property type="match status" value="1"/>
</dbReference>
<dbReference type="AlphaFoldDB" id="A0A8E0KIH1"/>
<keyword evidence="2 4" id="KW-0378">Hydrolase</keyword>
<dbReference type="Gene3D" id="3.40.50.1820">
    <property type="entry name" value="alpha/beta hydrolase"/>
    <property type="match status" value="1"/>
</dbReference>
<dbReference type="GO" id="GO:0004806">
    <property type="term" value="F:triacylglycerol lipase activity"/>
    <property type="evidence" value="ECO:0007669"/>
    <property type="project" value="TreeGrafter"/>
</dbReference>
<evidence type="ECO:0000313" key="4">
    <source>
        <dbReference type="EMBL" id="GAD58638.1"/>
    </source>
</evidence>
<evidence type="ECO:0000313" key="5">
    <source>
        <dbReference type="Proteomes" id="UP000016569"/>
    </source>
</evidence>
<evidence type="ECO:0000256" key="2">
    <source>
        <dbReference type="ARBA" id="ARBA00022801"/>
    </source>
</evidence>
<dbReference type="Proteomes" id="UP000016569">
    <property type="component" value="Unassembled WGS sequence"/>
</dbReference>
<keyword evidence="5" id="KW-1185">Reference proteome</keyword>
<dbReference type="PROSITE" id="PS01173">
    <property type="entry name" value="LIPASE_GDXG_HIS"/>
    <property type="match status" value="1"/>
</dbReference>
<evidence type="ECO:0000259" key="3">
    <source>
        <dbReference type="Pfam" id="PF07859"/>
    </source>
</evidence>
<dbReference type="RefSeq" id="WP_021696734.1">
    <property type="nucleotide sequence ID" value="NZ_BATC01000009.1"/>
</dbReference>
<organism evidence="4 5">
    <name type="scientific">Brevundimonas abyssalis TAR-001</name>
    <dbReference type="NCBI Taxonomy" id="1391729"/>
    <lineage>
        <taxon>Bacteria</taxon>
        <taxon>Pseudomonadati</taxon>
        <taxon>Pseudomonadota</taxon>
        <taxon>Alphaproteobacteria</taxon>
        <taxon>Caulobacterales</taxon>
        <taxon>Caulobacteraceae</taxon>
        <taxon>Brevundimonas</taxon>
    </lineage>
</organism>
<proteinExistence type="inferred from homology"/>
<protein>
    <submittedName>
        <fullName evidence="4">6-hexanolactone hydrolase</fullName>
    </submittedName>
</protein>
<dbReference type="PANTHER" id="PTHR48081:SF30">
    <property type="entry name" value="ACETYL-HYDROLASE LIPR-RELATED"/>
    <property type="match status" value="1"/>
</dbReference>
<dbReference type="OrthoDB" id="9806180at2"/>
<name>A0A8E0KIH1_9CAUL</name>
<evidence type="ECO:0000256" key="1">
    <source>
        <dbReference type="ARBA" id="ARBA00010515"/>
    </source>
</evidence>
<gene>
    <name evidence="4" type="ORF">MBEBAB_0888</name>
</gene>